<proteinExistence type="predicted"/>
<sequence length="103" mass="10777">MERTQASSWAMSVSSSHCLTSRRMEDLATSAGFLAFFSAYCRSLSSCSRAASLSSSSLPNRSVALSSSSTAAVAAFLPGAPLGSRWCHSPGVRSPPQARGHCF</sequence>
<reference evidence="1" key="2">
    <citation type="submission" date="2025-09" db="UniProtKB">
        <authorList>
            <consortium name="Ensembl"/>
        </authorList>
    </citation>
    <scope>IDENTIFICATION</scope>
</reference>
<evidence type="ECO:0000313" key="2">
    <source>
        <dbReference type="Proteomes" id="UP000694425"/>
    </source>
</evidence>
<evidence type="ECO:0000313" key="1">
    <source>
        <dbReference type="Ensembl" id="ENSNVIP00000004173.1"/>
    </source>
</evidence>
<dbReference type="Ensembl" id="ENSNVIT00000004927.1">
    <property type="protein sequence ID" value="ENSNVIP00000004173.1"/>
    <property type="gene ID" value="ENSNVIG00000003390.1"/>
</dbReference>
<protein>
    <submittedName>
        <fullName evidence="1">Uncharacterized protein</fullName>
    </submittedName>
</protein>
<organism evidence="1 2">
    <name type="scientific">Neovison vison</name>
    <name type="common">American mink</name>
    <name type="synonym">Mustela vison</name>
    <dbReference type="NCBI Taxonomy" id="452646"/>
    <lineage>
        <taxon>Eukaryota</taxon>
        <taxon>Metazoa</taxon>
        <taxon>Chordata</taxon>
        <taxon>Craniata</taxon>
        <taxon>Vertebrata</taxon>
        <taxon>Euteleostomi</taxon>
        <taxon>Mammalia</taxon>
        <taxon>Eutheria</taxon>
        <taxon>Laurasiatheria</taxon>
        <taxon>Carnivora</taxon>
        <taxon>Caniformia</taxon>
        <taxon>Musteloidea</taxon>
        <taxon>Mustelidae</taxon>
        <taxon>Mustelinae</taxon>
        <taxon>Neogale</taxon>
    </lineage>
</organism>
<accession>A0A8C7A6W7</accession>
<dbReference type="AlphaFoldDB" id="A0A8C7A6W7"/>
<reference evidence="1" key="1">
    <citation type="submission" date="2025-08" db="UniProtKB">
        <authorList>
            <consortium name="Ensembl"/>
        </authorList>
    </citation>
    <scope>IDENTIFICATION</scope>
</reference>
<name>A0A8C7A6W7_NEOVI</name>
<dbReference type="Proteomes" id="UP000694425">
    <property type="component" value="Unplaced"/>
</dbReference>
<dbReference type="GeneTree" id="ENSGT01150000287342"/>
<keyword evidence="2" id="KW-1185">Reference proteome</keyword>